<feature type="signal peptide" evidence="1">
    <location>
        <begin position="1"/>
        <end position="28"/>
    </location>
</feature>
<proteinExistence type="predicted"/>
<dbReference type="Pfam" id="PF03537">
    <property type="entry name" value="Glyco_hydro_114"/>
    <property type="match status" value="1"/>
</dbReference>
<evidence type="ECO:0000313" key="4">
    <source>
        <dbReference type="Proteomes" id="UP000476055"/>
    </source>
</evidence>
<dbReference type="RefSeq" id="WP_154497825.1">
    <property type="nucleotide sequence ID" value="NZ_VUMU01000018.1"/>
</dbReference>
<dbReference type="EMBL" id="VUMU01000018">
    <property type="protein sequence ID" value="MST58995.1"/>
    <property type="molecule type" value="Genomic_DNA"/>
</dbReference>
<sequence length="279" mass="31880">MKKTKIFLRKIYVLVLILSAALLSACSADPSDEAEKYVVLIGEDSEITEKLSDIDLLVIDAEYFSKNDIARLRENGIREIYSYINIGSIESFRSYDTDFEKYTLGAYENWPEEKWIDVSAPEWQACTASRVDALVQKGVDGFFVDNTDVYYNYPQESIYDGILTILDYMDHTGRKIMINGGDCFVKKYLTTEKNVLIDGVNQENVFTAYDFSKDIYTKNDQSTREYYTEYLDLAMSHGCTAYTLEYATDPTIRRQAAAYAGKHGYICYISDNIGLCLGR</sequence>
<comment type="caution">
    <text evidence="3">The sequence shown here is derived from an EMBL/GenBank/DDBJ whole genome shotgun (WGS) entry which is preliminary data.</text>
</comment>
<dbReference type="AlphaFoldDB" id="A0A6L5YL02"/>
<dbReference type="InterPro" id="IPR013785">
    <property type="entry name" value="Aldolase_TIM"/>
</dbReference>
<evidence type="ECO:0000256" key="1">
    <source>
        <dbReference type="SAM" id="SignalP"/>
    </source>
</evidence>
<organism evidence="3 4">
    <name type="scientific">Waltera intestinalis</name>
    <dbReference type="NCBI Taxonomy" id="2606635"/>
    <lineage>
        <taxon>Bacteria</taxon>
        <taxon>Bacillati</taxon>
        <taxon>Bacillota</taxon>
        <taxon>Clostridia</taxon>
        <taxon>Lachnospirales</taxon>
        <taxon>Lachnospiraceae</taxon>
        <taxon>Waltera</taxon>
    </lineage>
</organism>
<evidence type="ECO:0000259" key="2">
    <source>
        <dbReference type="Pfam" id="PF03537"/>
    </source>
</evidence>
<dbReference type="SUPFAM" id="SSF51445">
    <property type="entry name" value="(Trans)glycosidases"/>
    <property type="match status" value="1"/>
</dbReference>
<dbReference type="Proteomes" id="UP000476055">
    <property type="component" value="Unassembled WGS sequence"/>
</dbReference>
<name>A0A6L5YL02_9FIRM</name>
<dbReference type="Gene3D" id="3.20.20.70">
    <property type="entry name" value="Aldolase class I"/>
    <property type="match status" value="1"/>
</dbReference>
<dbReference type="InterPro" id="IPR017853">
    <property type="entry name" value="GH"/>
</dbReference>
<feature type="domain" description="Glycoside-hydrolase family GH114 TIM-barrel" evidence="2">
    <location>
        <begin position="47"/>
        <end position="268"/>
    </location>
</feature>
<reference evidence="3 4" key="1">
    <citation type="submission" date="2019-08" db="EMBL/GenBank/DDBJ databases">
        <title>In-depth cultivation of the pig gut microbiome towards novel bacterial diversity and tailored functional studies.</title>
        <authorList>
            <person name="Wylensek D."/>
            <person name="Hitch T.C.A."/>
            <person name="Clavel T."/>
        </authorList>
    </citation>
    <scope>NUCLEOTIDE SEQUENCE [LARGE SCALE GENOMIC DNA]</scope>
    <source>
        <strain evidence="3 4">WCA3-601-WT-6H</strain>
    </source>
</reference>
<gene>
    <name evidence="3" type="ORF">FYJ59_12265</name>
</gene>
<protein>
    <submittedName>
        <fullName evidence="3">Endo alpha-1,4 polygalactosaminidase</fullName>
    </submittedName>
</protein>
<evidence type="ECO:0000313" key="3">
    <source>
        <dbReference type="EMBL" id="MST58995.1"/>
    </source>
</evidence>
<dbReference type="PROSITE" id="PS51257">
    <property type="entry name" value="PROKAR_LIPOPROTEIN"/>
    <property type="match status" value="1"/>
</dbReference>
<keyword evidence="4" id="KW-1185">Reference proteome</keyword>
<keyword evidence="1" id="KW-0732">Signal</keyword>
<feature type="chain" id="PRO_5039116773" evidence="1">
    <location>
        <begin position="29"/>
        <end position="279"/>
    </location>
</feature>
<dbReference type="PANTHER" id="PTHR35882:SF2">
    <property type="entry name" value="PELA"/>
    <property type="match status" value="1"/>
</dbReference>
<dbReference type="PANTHER" id="PTHR35882">
    <property type="entry name" value="PELA"/>
    <property type="match status" value="1"/>
</dbReference>
<accession>A0A6L5YL02</accession>
<dbReference type="InterPro" id="IPR004352">
    <property type="entry name" value="GH114_TIM-barrel"/>
</dbReference>